<evidence type="ECO:0000313" key="3">
    <source>
        <dbReference type="Proteomes" id="UP000320496"/>
    </source>
</evidence>
<dbReference type="RefSeq" id="WP_145370890.1">
    <property type="nucleotide sequence ID" value="NZ_CP036275.1"/>
</dbReference>
<reference evidence="2 3" key="1">
    <citation type="submission" date="2019-02" db="EMBL/GenBank/DDBJ databases">
        <title>Deep-cultivation of Planctomycetes and their phenomic and genomic characterization uncovers novel biology.</title>
        <authorList>
            <person name="Wiegand S."/>
            <person name="Jogler M."/>
            <person name="Boedeker C."/>
            <person name="Pinto D."/>
            <person name="Vollmers J."/>
            <person name="Rivas-Marin E."/>
            <person name="Kohn T."/>
            <person name="Peeters S.H."/>
            <person name="Heuer A."/>
            <person name="Rast P."/>
            <person name="Oberbeckmann S."/>
            <person name="Bunk B."/>
            <person name="Jeske O."/>
            <person name="Meyerdierks A."/>
            <person name="Storesund J.E."/>
            <person name="Kallscheuer N."/>
            <person name="Luecker S."/>
            <person name="Lage O.M."/>
            <person name="Pohl T."/>
            <person name="Merkel B.J."/>
            <person name="Hornburger P."/>
            <person name="Mueller R.-W."/>
            <person name="Bruemmer F."/>
            <person name="Labrenz M."/>
            <person name="Spormann A.M."/>
            <person name="Op den Camp H."/>
            <person name="Overmann J."/>
            <person name="Amann R."/>
            <person name="Jetten M.S.M."/>
            <person name="Mascher T."/>
            <person name="Medema M.H."/>
            <person name="Devos D.P."/>
            <person name="Kaster A.-K."/>
            <person name="Ovreas L."/>
            <person name="Rohde M."/>
            <person name="Galperin M.Y."/>
            <person name="Jogler C."/>
        </authorList>
    </citation>
    <scope>NUCLEOTIDE SEQUENCE [LARGE SCALE GENOMIC DNA]</scope>
    <source>
        <strain evidence="2 3">Mal4</strain>
    </source>
</reference>
<dbReference type="EMBL" id="CP036275">
    <property type="protein sequence ID" value="QDU39736.1"/>
    <property type="molecule type" value="Genomic_DNA"/>
</dbReference>
<keyword evidence="3" id="KW-1185">Reference proteome</keyword>
<keyword evidence="1" id="KW-0732">Signal</keyword>
<evidence type="ECO:0000313" key="2">
    <source>
        <dbReference type="EMBL" id="QDU39736.1"/>
    </source>
</evidence>
<evidence type="ECO:0008006" key="4">
    <source>
        <dbReference type="Google" id="ProtNLM"/>
    </source>
</evidence>
<evidence type="ECO:0000256" key="1">
    <source>
        <dbReference type="SAM" id="SignalP"/>
    </source>
</evidence>
<dbReference type="KEGG" id="mri:Mal4_40830"/>
<dbReference type="AlphaFoldDB" id="A0A517ZB60"/>
<organism evidence="2 3">
    <name type="scientific">Maioricimonas rarisocia</name>
    <dbReference type="NCBI Taxonomy" id="2528026"/>
    <lineage>
        <taxon>Bacteria</taxon>
        <taxon>Pseudomonadati</taxon>
        <taxon>Planctomycetota</taxon>
        <taxon>Planctomycetia</taxon>
        <taxon>Planctomycetales</taxon>
        <taxon>Planctomycetaceae</taxon>
        <taxon>Maioricimonas</taxon>
    </lineage>
</organism>
<feature type="signal peptide" evidence="1">
    <location>
        <begin position="1"/>
        <end position="32"/>
    </location>
</feature>
<dbReference type="Proteomes" id="UP000320496">
    <property type="component" value="Chromosome"/>
</dbReference>
<feature type="chain" id="PRO_5022175403" description="Secreted protein" evidence="1">
    <location>
        <begin position="33"/>
        <end position="337"/>
    </location>
</feature>
<gene>
    <name evidence="2" type="ORF">Mal4_40830</name>
</gene>
<protein>
    <recommendedName>
        <fullName evidence="4">Secreted protein</fullName>
    </recommendedName>
</protein>
<accession>A0A517ZB60</accession>
<sequence precursor="true">MIRRLISLPSAVRLAVGTGLLAFATAAPPAEAQVIPGSGTLLNTDDFEDESWGYTHNWPKSSKEEDEQVRYPLGRSTNGRWMESPKRGAPDVVKRVETPAGGLAGSTGALYLRSRDTGVPGRPRREQCQDDFILQGKPVSMGNAPNFVVRVYLPPWEQWEQRTGVSFGIRAGMQGPKKETKSVAGGFLRRFRKSKTVTTQEPFYPGFFVQYNCPRDSRHTEDHAMILIRANQLGHEIPGPKITQTGWWTFGMSMSPDGTCHYYASPGVDPLAASDYITSSVPYGIRANYFNTIFFNVCSADNGQSWSTPWIIDDPQVYYGGARQPQITNGRMNSYRR</sequence>
<dbReference type="OrthoDB" id="242701at2"/>
<proteinExistence type="predicted"/>
<name>A0A517ZB60_9PLAN</name>